<dbReference type="RefSeq" id="WP_055708614.1">
    <property type="nucleotide sequence ID" value="NZ_JBPJFI010000001.1"/>
</dbReference>
<dbReference type="Gene3D" id="3.40.630.30">
    <property type="match status" value="1"/>
</dbReference>
<dbReference type="OrthoDB" id="9805924at2"/>
<evidence type="ECO:0000256" key="1">
    <source>
        <dbReference type="ARBA" id="ARBA00022679"/>
    </source>
</evidence>
<dbReference type="PANTHER" id="PTHR10545">
    <property type="entry name" value="DIAMINE N-ACETYLTRANSFERASE"/>
    <property type="match status" value="1"/>
</dbReference>
<dbReference type="EMBL" id="VFNX01000002">
    <property type="protein sequence ID" value="TQK86726.1"/>
    <property type="molecule type" value="Genomic_DNA"/>
</dbReference>
<dbReference type="PANTHER" id="PTHR10545:SF29">
    <property type="entry name" value="GH14572P-RELATED"/>
    <property type="match status" value="1"/>
</dbReference>
<dbReference type="InterPro" id="IPR000182">
    <property type="entry name" value="GNAT_dom"/>
</dbReference>
<dbReference type="InterPro" id="IPR016181">
    <property type="entry name" value="Acyl_CoA_acyltransferase"/>
</dbReference>
<gene>
    <name evidence="4" type="ORF">FB563_6878</name>
</gene>
<accession>A0A542TIQ4</accession>
<keyword evidence="1 4" id="KW-0808">Transferase</keyword>
<keyword evidence="5" id="KW-1185">Reference proteome</keyword>
<dbReference type="CDD" id="cd04301">
    <property type="entry name" value="NAT_SF"/>
    <property type="match status" value="1"/>
</dbReference>
<dbReference type="AlphaFoldDB" id="A0A542TIQ4"/>
<comment type="caution">
    <text evidence="4">The sequence shown here is derived from an EMBL/GenBank/DDBJ whole genome shotgun (WGS) entry which is preliminary data.</text>
</comment>
<evidence type="ECO:0000259" key="3">
    <source>
        <dbReference type="PROSITE" id="PS51186"/>
    </source>
</evidence>
<organism evidence="4 5">
    <name type="scientific">Streptomyces puniciscabiei</name>
    <dbReference type="NCBI Taxonomy" id="164348"/>
    <lineage>
        <taxon>Bacteria</taxon>
        <taxon>Bacillati</taxon>
        <taxon>Actinomycetota</taxon>
        <taxon>Actinomycetes</taxon>
        <taxon>Kitasatosporales</taxon>
        <taxon>Streptomycetaceae</taxon>
        <taxon>Streptomyces</taxon>
    </lineage>
</organism>
<feature type="domain" description="N-acetyltransferase" evidence="3">
    <location>
        <begin position="5"/>
        <end position="158"/>
    </location>
</feature>
<evidence type="ECO:0000313" key="4">
    <source>
        <dbReference type="EMBL" id="TQK86726.1"/>
    </source>
</evidence>
<dbReference type="PROSITE" id="PS51186">
    <property type="entry name" value="GNAT"/>
    <property type="match status" value="1"/>
</dbReference>
<dbReference type="Proteomes" id="UP000318103">
    <property type="component" value="Unassembled WGS sequence"/>
</dbReference>
<reference evidence="4 5" key="1">
    <citation type="submission" date="2019-06" db="EMBL/GenBank/DDBJ databases">
        <title>Sequencing the genomes of 1000 actinobacteria strains.</title>
        <authorList>
            <person name="Klenk H.-P."/>
        </authorList>
    </citation>
    <scope>NUCLEOTIDE SEQUENCE [LARGE SCALE GENOMIC DNA]</scope>
    <source>
        <strain evidence="4 5">DSM 41929</strain>
    </source>
</reference>
<proteinExistence type="predicted"/>
<dbReference type="GO" id="GO:0008080">
    <property type="term" value="F:N-acetyltransferase activity"/>
    <property type="evidence" value="ECO:0007669"/>
    <property type="project" value="UniProtKB-ARBA"/>
</dbReference>
<keyword evidence="2 4" id="KW-0012">Acyltransferase</keyword>
<name>A0A542TIQ4_9ACTN</name>
<dbReference type="Pfam" id="PF00583">
    <property type="entry name" value="Acetyltransf_1"/>
    <property type="match status" value="1"/>
</dbReference>
<protein>
    <submittedName>
        <fullName evidence="4">L-amino acid N-acyltransferase YncA</fullName>
    </submittedName>
</protein>
<sequence length="158" mass="17064">MTGTPRVRHADRADLPRVAELAAQHAAYERAAPPAPDLAARLAGLLFDTPAPRLRCLVAEAPDGELVGYATCAPELSTWDGREYLHMDCLFLAPGHRGLGLGPLLVDAVVAEARRLGVTEVQWQTPAWNEGAVRFYDRLGARAKQKLRYSLPVGEAGA</sequence>
<dbReference type="SUPFAM" id="SSF55729">
    <property type="entry name" value="Acyl-CoA N-acyltransferases (Nat)"/>
    <property type="match status" value="1"/>
</dbReference>
<dbReference type="InterPro" id="IPR051016">
    <property type="entry name" value="Diverse_Substrate_AcTransf"/>
</dbReference>
<evidence type="ECO:0000313" key="5">
    <source>
        <dbReference type="Proteomes" id="UP000318103"/>
    </source>
</evidence>
<evidence type="ECO:0000256" key="2">
    <source>
        <dbReference type="ARBA" id="ARBA00023315"/>
    </source>
</evidence>